<evidence type="ECO:0000256" key="1">
    <source>
        <dbReference type="SAM" id="MobiDB-lite"/>
    </source>
</evidence>
<gene>
    <name evidence="3" type="ORF">CBR_g48667</name>
</gene>
<protein>
    <recommendedName>
        <fullName evidence="2">Myb/SANT-like DNA-binding domain-containing protein</fullName>
    </recommendedName>
</protein>
<feature type="compositionally biased region" description="Acidic residues" evidence="1">
    <location>
        <begin position="441"/>
        <end position="458"/>
    </location>
</feature>
<reference evidence="3 4" key="1">
    <citation type="journal article" date="2018" name="Cell">
        <title>The Chara Genome: Secondary Complexity and Implications for Plant Terrestrialization.</title>
        <authorList>
            <person name="Nishiyama T."/>
            <person name="Sakayama H."/>
            <person name="Vries J.D."/>
            <person name="Buschmann H."/>
            <person name="Saint-Marcoux D."/>
            <person name="Ullrich K.K."/>
            <person name="Haas F.B."/>
            <person name="Vanderstraeten L."/>
            <person name="Becker D."/>
            <person name="Lang D."/>
            <person name="Vosolsobe S."/>
            <person name="Rombauts S."/>
            <person name="Wilhelmsson P.K.I."/>
            <person name="Janitza P."/>
            <person name="Kern R."/>
            <person name="Heyl A."/>
            <person name="Rumpler F."/>
            <person name="Villalobos L.I.A.C."/>
            <person name="Clay J.M."/>
            <person name="Skokan R."/>
            <person name="Toyoda A."/>
            <person name="Suzuki Y."/>
            <person name="Kagoshima H."/>
            <person name="Schijlen E."/>
            <person name="Tajeshwar N."/>
            <person name="Catarino B."/>
            <person name="Hetherington A.J."/>
            <person name="Saltykova A."/>
            <person name="Bonnot C."/>
            <person name="Breuninger H."/>
            <person name="Symeonidi A."/>
            <person name="Radhakrishnan G.V."/>
            <person name="Van Nieuwerburgh F."/>
            <person name="Deforce D."/>
            <person name="Chang C."/>
            <person name="Karol K.G."/>
            <person name="Hedrich R."/>
            <person name="Ulvskov P."/>
            <person name="Glockner G."/>
            <person name="Delwiche C.F."/>
            <person name="Petrasek J."/>
            <person name="Van de Peer Y."/>
            <person name="Friml J."/>
            <person name="Beilby M."/>
            <person name="Dolan L."/>
            <person name="Kohara Y."/>
            <person name="Sugano S."/>
            <person name="Fujiyama A."/>
            <person name="Delaux P.-M."/>
            <person name="Quint M."/>
            <person name="TheiBen G."/>
            <person name="Hagemann M."/>
            <person name="Harholt J."/>
            <person name="Dunand C."/>
            <person name="Zachgo S."/>
            <person name="Langdale J."/>
            <person name="Maumus F."/>
            <person name="Straeten D.V.D."/>
            <person name="Gould S.B."/>
            <person name="Rensing S.A."/>
        </authorList>
    </citation>
    <scope>NUCLEOTIDE SEQUENCE [LARGE SCALE GENOMIC DNA]</scope>
    <source>
        <strain evidence="3 4">S276</strain>
    </source>
</reference>
<feature type="region of interest" description="Disordered" evidence="1">
    <location>
        <begin position="419"/>
        <end position="483"/>
    </location>
</feature>
<name>A0A388K4H9_CHABU</name>
<dbReference type="Gene3D" id="1.10.10.60">
    <property type="entry name" value="Homeodomain-like"/>
    <property type="match status" value="1"/>
</dbReference>
<feature type="region of interest" description="Disordered" evidence="1">
    <location>
        <begin position="128"/>
        <end position="167"/>
    </location>
</feature>
<evidence type="ECO:0000313" key="3">
    <source>
        <dbReference type="EMBL" id="GBG64919.1"/>
    </source>
</evidence>
<feature type="compositionally biased region" description="Gly residues" evidence="1">
    <location>
        <begin position="460"/>
        <end position="483"/>
    </location>
</feature>
<dbReference type="AlphaFoldDB" id="A0A388K4H9"/>
<feature type="region of interest" description="Disordered" evidence="1">
    <location>
        <begin position="258"/>
        <end position="282"/>
    </location>
</feature>
<dbReference type="InterPro" id="IPR044822">
    <property type="entry name" value="Myb_DNA-bind_4"/>
</dbReference>
<organism evidence="3 4">
    <name type="scientific">Chara braunii</name>
    <name type="common">Braun's stonewort</name>
    <dbReference type="NCBI Taxonomy" id="69332"/>
    <lineage>
        <taxon>Eukaryota</taxon>
        <taxon>Viridiplantae</taxon>
        <taxon>Streptophyta</taxon>
        <taxon>Charophyceae</taxon>
        <taxon>Charales</taxon>
        <taxon>Characeae</taxon>
        <taxon>Chara</taxon>
    </lineage>
</organism>
<evidence type="ECO:0000313" key="4">
    <source>
        <dbReference type="Proteomes" id="UP000265515"/>
    </source>
</evidence>
<dbReference type="Proteomes" id="UP000265515">
    <property type="component" value="Unassembled WGS sequence"/>
</dbReference>
<feature type="domain" description="Myb/SANT-like DNA-binding" evidence="2">
    <location>
        <begin position="303"/>
        <end position="384"/>
    </location>
</feature>
<accession>A0A388K4H9</accession>
<dbReference type="Pfam" id="PF13837">
    <property type="entry name" value="Myb_DNA-bind_4"/>
    <property type="match status" value="1"/>
</dbReference>
<keyword evidence="4" id="KW-1185">Reference proteome</keyword>
<dbReference type="Gramene" id="GBG64919">
    <property type="protein sequence ID" value="GBG64919"/>
    <property type="gene ID" value="CBR_g48667"/>
</dbReference>
<dbReference type="EMBL" id="BFEA01000056">
    <property type="protein sequence ID" value="GBG64919.1"/>
    <property type="molecule type" value="Genomic_DNA"/>
</dbReference>
<proteinExistence type="predicted"/>
<sequence>MAGSNDRLGLSNIEDWGLTPSSQGHDADCMQIPYSQIDAAFGGRRVTTVDGDEDQLRESLRLRAMANDGHHGLCGDFAAGLSLSPTPLSFPSQFSMRPSAETMPGTPQGRRTAFDTPVTPLHITASAPSAMESPSVGCGSTPVSAHSSLPGGSAAMGDRGGPASPLTVRSERLSNHVNEVNGQVSGGGAACPQRRTILQQIIHDIEFGDVDPTANNRPRSLQQQFNGAWTQTPMRDGCEGGGLGGGLQGCANEAGIRTTREGSRSSLSNASAGASGPSGDKVVLQEGEVSGAPADKGKKKKASNRWAEKETTVFLRVVYEVKMGMGENSEAMGIAPLKVRLWADVSARMKQAHYVREDDECMNRYHFVRNNYRLVKDHNRCPGSHKYWTMDQATRKANGLDFLMRREWYNILHMHEGDKDTINPNSLTDPGAEDHNRANSEDSDVDEGDDPAADDEAGDVGSGGGDGEGGMDGWGGGGGSDGA</sequence>
<comment type="caution">
    <text evidence="3">The sequence shown here is derived from an EMBL/GenBank/DDBJ whole genome shotgun (WGS) entry which is preliminary data.</text>
</comment>
<evidence type="ECO:0000259" key="2">
    <source>
        <dbReference type="Pfam" id="PF13837"/>
    </source>
</evidence>
<feature type="compositionally biased region" description="Low complexity" evidence="1">
    <location>
        <begin position="264"/>
        <end position="279"/>
    </location>
</feature>